<keyword evidence="2" id="KW-0732">Signal</keyword>
<dbReference type="KEGG" id="sper:EW093_12180"/>
<sequence length="469" mass="49041">MKKAIALLATLVVLTSTTFAQLAPTITGYAETKWGTNLDSEQSGFELDSSVTVTVPLFGSETVATEGEGAYGLAEITGSSLTFTLGLGDMDDDDNFLTDDLNDADSVLKGTDADISAKLDFGNGVYATIGSASDITANKVASDDDTYDLAPDFGGEDGISLGYAKDAVAFELTVKNEDNGYVVDNSTDEVDETTTDATDIKKEYGNEDGSDAIPDASSNSTTDAYYMGATASYTADMFALSLALGTTATAGDVADADKKTGVAVEAKVMPTETLTITVPFDYFMKDAGTAMELRPTVDATFGALTAGLNLHYITLAKDLLAAAEDYTNMTLGATLGYTLDAGALAVTLGSNLGDMDSEDMSLDFAATWTADVYTATVDLGNTMDMDNIGIDFGFTGVEGVTVAVETALSLEDKAPADDDYNESFTFDKINVDFDSAITGLENTVITVNYSEFNTGDAKGTFYVGAKISL</sequence>
<accession>A0A5C1QDJ9</accession>
<organism evidence="3 4">
    <name type="scientific">Thiospirochaeta perfilievii</name>
    <dbReference type="NCBI Taxonomy" id="252967"/>
    <lineage>
        <taxon>Bacteria</taxon>
        <taxon>Pseudomonadati</taxon>
        <taxon>Spirochaetota</taxon>
        <taxon>Spirochaetia</taxon>
        <taxon>Spirochaetales</taxon>
        <taxon>Spirochaetaceae</taxon>
        <taxon>Thiospirochaeta</taxon>
    </lineage>
</organism>
<proteinExistence type="predicted"/>
<evidence type="ECO:0000256" key="2">
    <source>
        <dbReference type="SAM" id="SignalP"/>
    </source>
</evidence>
<dbReference type="AlphaFoldDB" id="A0A5C1QDJ9"/>
<feature type="chain" id="PRO_5023078630" description="Porin" evidence="2">
    <location>
        <begin position="23"/>
        <end position="469"/>
    </location>
</feature>
<dbReference type="EMBL" id="CP035807">
    <property type="protein sequence ID" value="QEN05438.1"/>
    <property type="molecule type" value="Genomic_DNA"/>
</dbReference>
<feature type="region of interest" description="Disordered" evidence="1">
    <location>
        <begin position="190"/>
        <end position="217"/>
    </location>
</feature>
<reference evidence="3 4" key="1">
    <citation type="submission" date="2019-02" db="EMBL/GenBank/DDBJ databases">
        <authorList>
            <person name="Fomenkov A."/>
            <person name="Dubinina G."/>
            <person name="Grabovich M."/>
            <person name="Vincze T."/>
            <person name="Roberts R.J."/>
        </authorList>
    </citation>
    <scope>NUCLEOTIDE SEQUENCE [LARGE SCALE GENOMIC DNA]</scope>
    <source>
        <strain evidence="3 4">P</strain>
    </source>
</reference>
<feature type="signal peptide" evidence="2">
    <location>
        <begin position="1"/>
        <end position="22"/>
    </location>
</feature>
<gene>
    <name evidence="3" type="ORF">EW093_12180</name>
</gene>
<evidence type="ECO:0000313" key="3">
    <source>
        <dbReference type="EMBL" id="QEN05438.1"/>
    </source>
</evidence>
<keyword evidence="4" id="KW-1185">Reference proteome</keyword>
<dbReference type="Proteomes" id="UP000323824">
    <property type="component" value="Chromosome"/>
</dbReference>
<reference evidence="3 4" key="2">
    <citation type="submission" date="2019-09" db="EMBL/GenBank/DDBJ databases">
        <title>Complete Genome Sequence and Methylome Analysis of free living Spirochaetas.</title>
        <authorList>
            <person name="Leshcheva N."/>
            <person name="Mikheeva N."/>
        </authorList>
    </citation>
    <scope>NUCLEOTIDE SEQUENCE [LARGE SCALE GENOMIC DNA]</scope>
    <source>
        <strain evidence="3 4">P</strain>
    </source>
</reference>
<evidence type="ECO:0000313" key="4">
    <source>
        <dbReference type="Proteomes" id="UP000323824"/>
    </source>
</evidence>
<dbReference type="RefSeq" id="WP_149568676.1">
    <property type="nucleotide sequence ID" value="NZ_CP035807.1"/>
</dbReference>
<protein>
    <recommendedName>
        <fullName evidence="5">Porin</fullName>
    </recommendedName>
</protein>
<name>A0A5C1QDJ9_9SPIO</name>
<evidence type="ECO:0008006" key="5">
    <source>
        <dbReference type="Google" id="ProtNLM"/>
    </source>
</evidence>
<evidence type="ECO:0000256" key="1">
    <source>
        <dbReference type="SAM" id="MobiDB-lite"/>
    </source>
</evidence>